<comment type="caution">
    <text evidence="2">The sequence shown here is derived from an EMBL/GenBank/DDBJ whole genome shotgun (WGS) entry which is preliminary data.</text>
</comment>
<evidence type="ECO:0000313" key="2">
    <source>
        <dbReference type="EMBL" id="SYW86307.1"/>
    </source>
</evidence>
<feature type="chain" id="PRO_5034150309" evidence="1">
    <location>
        <begin position="17"/>
        <end position="45"/>
    </location>
</feature>
<gene>
    <name evidence="2" type="ORF">UBRO2_06027</name>
</gene>
<reference evidence="2" key="1">
    <citation type="submission" date="2018-08" db="EMBL/GenBank/DDBJ databases">
        <authorList>
            <person name="Guldener U."/>
        </authorList>
    </citation>
    <scope>NUCLEOTIDE SEQUENCE</scope>
    <source>
        <strain evidence="2">UB2</strain>
    </source>
</reference>
<name>A0A8H8QSL9_9BASI</name>
<dbReference type="EMBL" id="ULHB01000323">
    <property type="protein sequence ID" value="SYW86307.1"/>
    <property type="molecule type" value="Genomic_DNA"/>
</dbReference>
<evidence type="ECO:0000313" key="3">
    <source>
        <dbReference type="Proteomes" id="UP000658997"/>
    </source>
</evidence>
<accession>A0A8H8QSL9</accession>
<organism evidence="2 3">
    <name type="scientific">Ustilago bromivora</name>
    <dbReference type="NCBI Taxonomy" id="307758"/>
    <lineage>
        <taxon>Eukaryota</taxon>
        <taxon>Fungi</taxon>
        <taxon>Dikarya</taxon>
        <taxon>Basidiomycota</taxon>
        <taxon>Ustilaginomycotina</taxon>
        <taxon>Ustilaginomycetes</taxon>
        <taxon>Ustilaginales</taxon>
        <taxon>Ustilaginaceae</taxon>
        <taxon>Ustilago</taxon>
    </lineage>
</organism>
<evidence type="ECO:0000256" key="1">
    <source>
        <dbReference type="SAM" id="SignalP"/>
    </source>
</evidence>
<keyword evidence="3" id="KW-1185">Reference proteome</keyword>
<proteinExistence type="predicted"/>
<dbReference type="AlphaFoldDB" id="A0A8H8QSL9"/>
<feature type="signal peptide" evidence="1">
    <location>
        <begin position="1"/>
        <end position="16"/>
    </location>
</feature>
<protein>
    <submittedName>
        <fullName evidence="2">Uncharacterized protein</fullName>
    </submittedName>
</protein>
<sequence>MLLAVTLLVLLLTTDYEEILVYDNNVSITSSSTNVRICYYRSTRT</sequence>
<keyword evidence="1" id="KW-0732">Signal</keyword>
<dbReference type="Proteomes" id="UP000658997">
    <property type="component" value="Unassembled WGS sequence"/>
</dbReference>